<dbReference type="EMBL" id="LLGC01000143">
    <property type="protein sequence ID" value="KQE06296.1"/>
    <property type="molecule type" value="Genomic_DNA"/>
</dbReference>
<evidence type="ECO:0000256" key="1">
    <source>
        <dbReference type="SAM" id="Coils"/>
    </source>
</evidence>
<dbReference type="Proteomes" id="UP000179937">
    <property type="component" value="Unassembled WGS sequence"/>
</dbReference>
<keyword evidence="2" id="KW-0812">Transmembrane</keyword>
<feature type="coiled-coil region" evidence="1">
    <location>
        <begin position="45"/>
        <end position="197"/>
    </location>
</feature>
<accession>A0A0E1FNZ1</accession>
<dbReference type="Proteomes" id="UP000051449">
    <property type="component" value="Unassembled WGS sequence"/>
</dbReference>
<dbReference type="AlphaFoldDB" id="A0A0E1FNZ1"/>
<sequence length="197" mass="22609">MEIFELVKKNLSAFIASFAVSFPACLFLVNQYVSAPQVESLKLANASLQTSYNLLQKNYEDKKSESKSLDETKDILTTNLNKSNSELTVNHYNVQNLNNKIQELNNEKETLNLKLDQAYADNRKLLAHLKNYQENADILQKISNLELKKQNARNGHARSVFDNKTDQEIRADNEVIAKEYQQQILNLQDKLKCVNQS</sequence>
<reference evidence="3 6" key="1">
    <citation type="submission" date="2015-10" db="EMBL/GenBank/DDBJ databases">
        <title>The utility of whole genome sequencing in characterizing Acinetobacter epidemiology and analyzing hospital outbreaks.</title>
        <authorList>
            <person name="Ozer E.A."/>
            <person name="Fitzpatrick M.A."/>
            <person name="Hauser A.R."/>
        </authorList>
    </citation>
    <scope>NUCLEOTIDE SEQUENCE [LARGE SCALE GENOMIC DNA]</scope>
    <source>
        <strain evidence="3 6">ABBL072</strain>
    </source>
</reference>
<evidence type="ECO:0000313" key="8">
    <source>
        <dbReference type="Proteomes" id="UP000439424"/>
    </source>
</evidence>
<organism evidence="5 7">
    <name type="scientific">Acinetobacter baumannii</name>
    <dbReference type="NCBI Taxonomy" id="470"/>
    <lineage>
        <taxon>Bacteria</taxon>
        <taxon>Pseudomonadati</taxon>
        <taxon>Pseudomonadota</taxon>
        <taxon>Gammaproteobacteria</taxon>
        <taxon>Moraxellales</taxon>
        <taxon>Moraxellaceae</taxon>
        <taxon>Acinetobacter</taxon>
        <taxon>Acinetobacter calcoaceticus/baumannii complex</taxon>
    </lineage>
</organism>
<gene>
    <name evidence="5" type="ORF">A7M90_03180</name>
    <name evidence="3" type="ORF">APD33_20415</name>
    <name evidence="4" type="ORF">GNY86_21260</name>
</gene>
<evidence type="ECO:0000313" key="3">
    <source>
        <dbReference type="EMBL" id="KQE06296.1"/>
    </source>
</evidence>
<reference evidence="5 7" key="2">
    <citation type="submission" date="2016-05" db="EMBL/GenBank/DDBJ databases">
        <title>The evolution of Acinetobacter baumannii in vivo.</title>
        <authorList>
            <person name="Hua X."/>
            <person name="Yu Y."/>
        </authorList>
    </citation>
    <scope>NUCLEOTIDE SEQUENCE [LARGE SCALE GENOMIC DNA]</scope>
    <source>
        <strain evidence="5 7">XH647</strain>
    </source>
</reference>
<evidence type="ECO:0000313" key="6">
    <source>
        <dbReference type="Proteomes" id="UP000051449"/>
    </source>
</evidence>
<dbReference type="EMBL" id="LYKI01000012">
    <property type="protein sequence ID" value="OIG73663.1"/>
    <property type="molecule type" value="Genomic_DNA"/>
</dbReference>
<comment type="caution">
    <text evidence="5">The sequence shown here is derived from an EMBL/GenBank/DDBJ whole genome shotgun (WGS) entry which is preliminary data.</text>
</comment>
<evidence type="ECO:0000313" key="7">
    <source>
        <dbReference type="Proteomes" id="UP000179937"/>
    </source>
</evidence>
<feature type="transmembrane region" description="Helical" evidence="2">
    <location>
        <begin position="12"/>
        <end position="33"/>
    </location>
</feature>
<evidence type="ECO:0000256" key="2">
    <source>
        <dbReference type="SAM" id="Phobius"/>
    </source>
</evidence>
<name>A0A0E1FNZ1_ACIBA</name>
<evidence type="ECO:0000313" key="5">
    <source>
        <dbReference type="EMBL" id="OIG73663.1"/>
    </source>
</evidence>
<keyword evidence="1" id="KW-0175">Coiled coil</keyword>
<dbReference type="EMBL" id="WPIP01000439">
    <property type="protein sequence ID" value="MVM94065.1"/>
    <property type="molecule type" value="Genomic_DNA"/>
</dbReference>
<keyword evidence="2" id="KW-0472">Membrane</keyword>
<dbReference type="RefSeq" id="WP_024437565.1">
    <property type="nucleotide sequence ID" value="NZ_CM125926.1"/>
</dbReference>
<reference evidence="4 8" key="3">
    <citation type="submission" date="2019-11" db="EMBL/GenBank/DDBJ databases">
        <title>Multidrug-resistant Acinetobacter baumannii moving toward extensively drug-resistant over fifteen years in South of Brazil.</title>
        <authorList>
            <person name="Fedrigo N.H."/>
            <person name="Cerdeira L."/>
            <person name="Fuga B."/>
            <person name="Marini P.V.B."/>
            <person name="Shinohara D.R."/>
            <person name="Carrara-Marroni F.E."/>
            <person name="Lincopan N."/>
            <person name="Tognim M.C.B."/>
        </authorList>
    </citation>
    <scope>NUCLEOTIDE SEQUENCE [LARGE SCALE GENOMIC DNA]</scope>
    <source>
        <strain evidence="4 8">Ac576</strain>
    </source>
</reference>
<dbReference type="PATRIC" id="fig|470.1295.peg.3986"/>
<keyword evidence="2" id="KW-1133">Transmembrane helix</keyword>
<evidence type="ECO:0000313" key="4">
    <source>
        <dbReference type="EMBL" id="MVM94065.1"/>
    </source>
</evidence>
<dbReference type="KEGG" id="abk:LX00_09535"/>
<proteinExistence type="predicted"/>
<dbReference type="Proteomes" id="UP000439424">
    <property type="component" value="Unassembled WGS sequence"/>
</dbReference>
<dbReference type="KEGG" id="abau:IX87_20265"/>
<protein>
    <submittedName>
        <fullName evidence="5">Uncharacterized protein</fullName>
    </submittedName>
</protein>